<organism evidence="10 11">
    <name type="scientific">Pasteurella testudinis DSM 23072</name>
    <dbReference type="NCBI Taxonomy" id="1122938"/>
    <lineage>
        <taxon>Bacteria</taxon>
        <taxon>Pseudomonadati</taxon>
        <taxon>Pseudomonadota</taxon>
        <taxon>Gammaproteobacteria</taxon>
        <taxon>Pasteurellales</taxon>
        <taxon>Pasteurellaceae</taxon>
        <taxon>Pasteurella</taxon>
    </lineage>
</organism>
<dbReference type="InterPro" id="IPR027450">
    <property type="entry name" value="AlkB-like"/>
</dbReference>
<evidence type="ECO:0000259" key="9">
    <source>
        <dbReference type="PROSITE" id="PS51471"/>
    </source>
</evidence>
<gene>
    <name evidence="10" type="ORF">SAMN05660772_01299</name>
</gene>
<evidence type="ECO:0000256" key="7">
    <source>
        <dbReference type="ARBA" id="ARBA00023004"/>
    </source>
</evidence>
<accession>A0A1W1V6U3</accession>
<sequence length="215" mass="24393">MANLDLFDSETAVRAAPDDNLLPYDGIVNDYGVVFEAAATDAYFYELLNHIPWRHDEAVMFGKHITTARKVAWYGDQNFHYRYSGATRTALPWNETLLALKQQVETLIQPVSPTGFNSCLLNLYHHGNEGMAWHSDDEACLGKNAVIASLSFGATRKFAFKHRRTGEKRDMLLQHGQLLVMRGSTQSHWLHAIMKTTKVHEPRINLTFRTMVEGA</sequence>
<name>A0A1W1V6U3_9PAST</name>
<dbReference type="GO" id="GO:0006307">
    <property type="term" value="P:DNA alkylation repair"/>
    <property type="evidence" value="ECO:0007669"/>
    <property type="project" value="InterPro"/>
</dbReference>
<keyword evidence="6" id="KW-0560">Oxidoreductase</keyword>
<proteinExistence type="predicted"/>
<dbReference type="EMBL" id="FWWV01000057">
    <property type="protein sequence ID" value="SMB89137.1"/>
    <property type="molecule type" value="Genomic_DNA"/>
</dbReference>
<dbReference type="AlphaFoldDB" id="A0A1W1V6U3"/>
<dbReference type="GO" id="GO:0140097">
    <property type="term" value="F:catalytic activity, acting on DNA"/>
    <property type="evidence" value="ECO:0007669"/>
    <property type="project" value="UniProtKB-ARBA"/>
</dbReference>
<dbReference type="InterPro" id="IPR005123">
    <property type="entry name" value="Oxoglu/Fe-dep_dioxygenase_dom"/>
</dbReference>
<protein>
    <submittedName>
        <fullName evidence="10">DNA-N1-methyladenine dioxygenase</fullName>
    </submittedName>
</protein>
<dbReference type="SUPFAM" id="SSF51197">
    <property type="entry name" value="Clavaminate synthase-like"/>
    <property type="match status" value="1"/>
</dbReference>
<keyword evidence="7" id="KW-0408">Iron</keyword>
<evidence type="ECO:0000256" key="1">
    <source>
        <dbReference type="ARBA" id="ARBA00001954"/>
    </source>
</evidence>
<dbReference type="GO" id="GO:0051213">
    <property type="term" value="F:dioxygenase activity"/>
    <property type="evidence" value="ECO:0007669"/>
    <property type="project" value="UniProtKB-KW"/>
</dbReference>
<dbReference type="GO" id="GO:0016787">
    <property type="term" value="F:hydrolase activity"/>
    <property type="evidence" value="ECO:0007669"/>
    <property type="project" value="UniProtKB-ARBA"/>
</dbReference>
<dbReference type="Gene3D" id="2.60.120.590">
    <property type="entry name" value="Alpha-ketoglutarate-dependent dioxygenase AlkB-like"/>
    <property type="match status" value="1"/>
</dbReference>
<dbReference type="InterPro" id="IPR032854">
    <property type="entry name" value="ALKBH3"/>
</dbReference>
<keyword evidence="8" id="KW-0234">DNA repair</keyword>
<keyword evidence="2" id="KW-0479">Metal-binding</keyword>
<dbReference type="PROSITE" id="PS51471">
    <property type="entry name" value="FE2OG_OXY"/>
    <property type="match status" value="1"/>
</dbReference>
<dbReference type="GO" id="GO:0046872">
    <property type="term" value="F:metal ion binding"/>
    <property type="evidence" value="ECO:0007669"/>
    <property type="project" value="UniProtKB-KW"/>
</dbReference>
<dbReference type="Proteomes" id="UP000192408">
    <property type="component" value="Unassembled WGS sequence"/>
</dbReference>
<dbReference type="FunFam" id="2.60.120.590:FF:000004">
    <property type="entry name" value="DNA oxidative demethylase ALKBH2"/>
    <property type="match status" value="1"/>
</dbReference>
<dbReference type="PANTHER" id="PTHR31212:SF4">
    <property type="entry name" value="ALPHA-KETOGLUTARATE-DEPENDENT DIOXYGENASE ALKB HOMOLOG 3"/>
    <property type="match status" value="1"/>
</dbReference>
<keyword evidence="5 10" id="KW-0223">Dioxygenase</keyword>
<keyword evidence="11" id="KW-1185">Reference proteome</keyword>
<evidence type="ECO:0000256" key="3">
    <source>
        <dbReference type="ARBA" id="ARBA00022763"/>
    </source>
</evidence>
<evidence type="ECO:0000256" key="4">
    <source>
        <dbReference type="ARBA" id="ARBA00022842"/>
    </source>
</evidence>
<evidence type="ECO:0000313" key="11">
    <source>
        <dbReference type="Proteomes" id="UP000192408"/>
    </source>
</evidence>
<comment type="cofactor">
    <cofactor evidence="1">
        <name>Fe(2+)</name>
        <dbReference type="ChEBI" id="CHEBI:29033"/>
    </cofactor>
</comment>
<dbReference type="STRING" id="1122938.SAMN05660772_01299"/>
<keyword evidence="4" id="KW-0460">Magnesium</keyword>
<dbReference type="RefSeq" id="WP_084257920.1">
    <property type="nucleotide sequence ID" value="NZ_FWWV01000057.1"/>
</dbReference>
<evidence type="ECO:0000256" key="2">
    <source>
        <dbReference type="ARBA" id="ARBA00022723"/>
    </source>
</evidence>
<evidence type="ECO:0000256" key="5">
    <source>
        <dbReference type="ARBA" id="ARBA00022964"/>
    </source>
</evidence>
<keyword evidence="3" id="KW-0227">DNA damage</keyword>
<dbReference type="GO" id="GO:0032451">
    <property type="term" value="F:demethylase activity"/>
    <property type="evidence" value="ECO:0007669"/>
    <property type="project" value="UniProtKB-ARBA"/>
</dbReference>
<dbReference type="Pfam" id="PF13532">
    <property type="entry name" value="2OG-FeII_Oxy_2"/>
    <property type="match status" value="1"/>
</dbReference>
<dbReference type="InterPro" id="IPR037151">
    <property type="entry name" value="AlkB-like_sf"/>
</dbReference>
<feature type="domain" description="Fe2OG dioxygenase" evidence="9">
    <location>
        <begin position="115"/>
        <end position="212"/>
    </location>
</feature>
<evidence type="ECO:0000256" key="6">
    <source>
        <dbReference type="ARBA" id="ARBA00023002"/>
    </source>
</evidence>
<dbReference type="PANTHER" id="PTHR31212">
    <property type="entry name" value="ALPHA-KETOGLUTARATE-DEPENDENT DIOXYGENASE ALKB HOMOLOG 3"/>
    <property type="match status" value="1"/>
</dbReference>
<dbReference type="GO" id="GO:0016705">
    <property type="term" value="F:oxidoreductase activity, acting on paired donors, with incorporation or reduction of molecular oxygen"/>
    <property type="evidence" value="ECO:0007669"/>
    <property type="project" value="UniProtKB-ARBA"/>
</dbReference>
<evidence type="ECO:0000313" key="10">
    <source>
        <dbReference type="EMBL" id="SMB89137.1"/>
    </source>
</evidence>
<evidence type="ECO:0000256" key="8">
    <source>
        <dbReference type="ARBA" id="ARBA00023204"/>
    </source>
</evidence>
<reference evidence="11" key="1">
    <citation type="submission" date="2017-04" db="EMBL/GenBank/DDBJ databases">
        <authorList>
            <person name="Varghese N."/>
            <person name="Submissions S."/>
        </authorList>
    </citation>
    <scope>NUCLEOTIDE SEQUENCE [LARGE SCALE GENOMIC DNA]</scope>
    <source>
        <strain evidence="11">DSM 23072</strain>
    </source>
</reference>